<protein>
    <recommendedName>
        <fullName evidence="12">G-protein coupled receptors family 2 profile 2 domain-containing protein</fullName>
    </recommendedName>
</protein>
<feature type="compositionally biased region" description="Polar residues" evidence="6">
    <location>
        <begin position="807"/>
        <end position="818"/>
    </location>
</feature>
<feature type="domain" description="G-protein coupled receptors family 2 profile 2" evidence="9">
    <location>
        <begin position="491"/>
        <end position="752"/>
    </location>
</feature>
<evidence type="ECO:0000256" key="6">
    <source>
        <dbReference type="SAM" id="MobiDB-lite"/>
    </source>
</evidence>
<dbReference type="PROSITE" id="PS50221">
    <property type="entry name" value="GAIN_B"/>
    <property type="match status" value="1"/>
</dbReference>
<dbReference type="GO" id="GO:0005886">
    <property type="term" value="C:plasma membrane"/>
    <property type="evidence" value="ECO:0007669"/>
    <property type="project" value="UniProtKB-SubCell"/>
</dbReference>
<evidence type="ECO:0000313" key="11">
    <source>
        <dbReference type="Proteomes" id="UP000015104"/>
    </source>
</evidence>
<evidence type="ECO:0000256" key="5">
    <source>
        <dbReference type="ARBA" id="ARBA00023157"/>
    </source>
</evidence>
<organism evidence="10 11">
    <name type="scientific">Tetranychus urticae</name>
    <name type="common">Two-spotted spider mite</name>
    <dbReference type="NCBI Taxonomy" id="32264"/>
    <lineage>
        <taxon>Eukaryota</taxon>
        <taxon>Metazoa</taxon>
        <taxon>Ecdysozoa</taxon>
        <taxon>Arthropoda</taxon>
        <taxon>Chelicerata</taxon>
        <taxon>Arachnida</taxon>
        <taxon>Acari</taxon>
        <taxon>Acariformes</taxon>
        <taxon>Trombidiformes</taxon>
        <taxon>Prostigmata</taxon>
        <taxon>Eleutherengona</taxon>
        <taxon>Raphignathae</taxon>
        <taxon>Tetranychoidea</taxon>
        <taxon>Tetranychidae</taxon>
        <taxon>Tetranychus</taxon>
    </lineage>
</organism>
<feature type="transmembrane region" description="Helical" evidence="7">
    <location>
        <begin position="728"/>
        <end position="747"/>
    </location>
</feature>
<dbReference type="eggNOG" id="KOG4193">
    <property type="taxonomic scope" value="Eukaryota"/>
</dbReference>
<dbReference type="AlphaFoldDB" id="T1KNL5"/>
<comment type="subcellular location">
    <subcellularLocation>
        <location evidence="1">Membrane</location>
        <topology evidence="1">Multi-pass membrane protein</topology>
    </subcellularLocation>
</comment>
<feature type="compositionally biased region" description="Polar residues" evidence="6">
    <location>
        <begin position="825"/>
        <end position="837"/>
    </location>
</feature>
<feature type="transmembrane region" description="Helical" evidence="7">
    <location>
        <begin position="645"/>
        <end position="664"/>
    </location>
</feature>
<keyword evidence="3 7" id="KW-1133">Transmembrane helix</keyword>
<feature type="transmembrane region" description="Helical" evidence="7">
    <location>
        <begin position="493"/>
        <end position="517"/>
    </location>
</feature>
<accession>T1KNL5</accession>
<evidence type="ECO:0000259" key="8">
    <source>
        <dbReference type="PROSITE" id="PS50221"/>
    </source>
</evidence>
<keyword evidence="5" id="KW-1015">Disulfide bond</keyword>
<dbReference type="InterPro" id="IPR046338">
    <property type="entry name" value="GAIN_dom_sf"/>
</dbReference>
<feature type="transmembrane region" description="Helical" evidence="7">
    <location>
        <begin position="600"/>
        <end position="622"/>
    </location>
</feature>
<evidence type="ECO:0000259" key="9">
    <source>
        <dbReference type="PROSITE" id="PS50261"/>
    </source>
</evidence>
<dbReference type="InterPro" id="IPR000832">
    <property type="entry name" value="GPCR_2_secretin-like"/>
</dbReference>
<dbReference type="GO" id="GO:0007166">
    <property type="term" value="P:cell surface receptor signaling pathway"/>
    <property type="evidence" value="ECO:0007669"/>
    <property type="project" value="InterPro"/>
</dbReference>
<evidence type="ECO:0000256" key="1">
    <source>
        <dbReference type="ARBA" id="ARBA00004141"/>
    </source>
</evidence>
<dbReference type="InterPro" id="IPR057244">
    <property type="entry name" value="GAIN_B"/>
</dbReference>
<feature type="transmembrane region" description="Helical" evidence="7">
    <location>
        <begin position="529"/>
        <end position="549"/>
    </location>
</feature>
<evidence type="ECO:0008006" key="12">
    <source>
        <dbReference type="Google" id="ProtNLM"/>
    </source>
</evidence>
<dbReference type="HOGENOM" id="CLU_339591_0_0_1"/>
<dbReference type="Gene3D" id="2.60.220.50">
    <property type="match status" value="1"/>
</dbReference>
<reference evidence="10" key="2">
    <citation type="submission" date="2015-06" db="UniProtKB">
        <authorList>
            <consortium name="EnsemblMetazoa"/>
        </authorList>
    </citation>
    <scope>IDENTIFICATION</scope>
</reference>
<dbReference type="GO" id="GO:0004930">
    <property type="term" value="F:G protein-coupled receptor activity"/>
    <property type="evidence" value="ECO:0007669"/>
    <property type="project" value="InterPro"/>
</dbReference>
<dbReference type="InterPro" id="IPR000203">
    <property type="entry name" value="GPS"/>
</dbReference>
<dbReference type="Pfam" id="PF01825">
    <property type="entry name" value="GPS"/>
    <property type="match status" value="1"/>
</dbReference>
<evidence type="ECO:0000256" key="7">
    <source>
        <dbReference type="SAM" id="Phobius"/>
    </source>
</evidence>
<dbReference type="SMART" id="SM00303">
    <property type="entry name" value="GPS"/>
    <property type="match status" value="1"/>
</dbReference>
<sequence length="837" mass="93267">MPYVIRTEAARRWCRQKFSAIREADLISIESCDAWNKIPDLMQKFVPIKQAKGSTDWIWTQLISGPRIKDTKIPETVMEHLNGHLNTKETSNIPKDCWKNVDSTQQSKGTNVVVILVNGLTITPKLVPRSLDNSGHALCEFRFTPGIISTPPEITETPPTTEDRSVEPLTEDPIKTNVSDADQTKKKVDNILVTLTADLKSDEQPAQKVTEVLLENLQNDSFVLSTSDHLDKTVELARELVDKIGVDLATIGNKTVAVYERITFTKQVCSIFSTLMEDRNEQCWNETGTKDTKVQANSIITTTEKAGLDLACELDRSAVIPVDADSIQMEVYAFDNETEMIDQLAFPSKQLSGKELAEIKFPKGIDFGIAMAASPCGRPTGLGTIIKEITTYMSPPEEMKDIVSQLVSFSFGETVEDVNVQVSLAHSSIKRRGDVVQCVFWDSVNKAWNSSGCVYDEVASTRRKTVCHCTHLTNFAILMDMTGREEDDQAKSILSLICLTASVISLILTIFFLITLPPVKSTPITNKRVAITTNLCICLLVSNFILMFGVEHTESILWCRVISATLFYSLAATFTWMLLEGYLLYQMIVVVPLNFEFRSRWLYLLGYGLALIWLGVTIAVLGPQGLYDDTSYYCWISNPINPSRIWFFAGPVALIILLNTFIYGKSIQIALLSNLKKKNWAARGTRPDQKSQDNHLVRRWLKGSCSLMILLGITWSIGFLYFHEYSNWLSYAFIVVNGSQGVFIFLFEIVTNSKARPAIIRMVSGKFPSTQVSSVSKTSSSNPLSTLSTRSSKLTGQQSLHGKDSSKGSAISTISNAITERKKTNNGNQSPVTMELK</sequence>
<evidence type="ECO:0000313" key="10">
    <source>
        <dbReference type="EnsemblMetazoa" id="tetur16g01400.1"/>
    </source>
</evidence>
<dbReference type="PANTHER" id="PTHR12011:SF347">
    <property type="entry name" value="FI21270P1-RELATED"/>
    <property type="match status" value="1"/>
</dbReference>
<dbReference type="PRINTS" id="PR00249">
    <property type="entry name" value="GPCRSECRETIN"/>
</dbReference>
<dbReference type="Proteomes" id="UP000015104">
    <property type="component" value="Unassembled WGS sequence"/>
</dbReference>
<evidence type="ECO:0000256" key="3">
    <source>
        <dbReference type="ARBA" id="ARBA00022989"/>
    </source>
</evidence>
<evidence type="ECO:0000256" key="4">
    <source>
        <dbReference type="ARBA" id="ARBA00023136"/>
    </source>
</evidence>
<keyword evidence="11" id="KW-1185">Reference proteome</keyword>
<keyword evidence="4 7" id="KW-0472">Membrane</keyword>
<feature type="transmembrane region" description="Helical" evidence="7">
    <location>
        <begin position="700"/>
        <end position="722"/>
    </location>
</feature>
<name>T1KNL5_TETUR</name>
<keyword evidence="2 7" id="KW-0812">Transmembrane</keyword>
<dbReference type="STRING" id="32264.T1KNL5"/>
<reference evidence="11" key="1">
    <citation type="submission" date="2011-08" db="EMBL/GenBank/DDBJ databases">
        <authorList>
            <person name="Rombauts S."/>
        </authorList>
    </citation>
    <scope>NUCLEOTIDE SEQUENCE</scope>
    <source>
        <strain evidence="11">London</strain>
    </source>
</reference>
<feature type="region of interest" description="Disordered" evidence="6">
    <location>
        <begin position="771"/>
        <end position="837"/>
    </location>
</feature>
<evidence type="ECO:0000256" key="2">
    <source>
        <dbReference type="ARBA" id="ARBA00022692"/>
    </source>
</evidence>
<dbReference type="Gene3D" id="1.20.1070.10">
    <property type="entry name" value="Rhodopsin 7-helix transmembrane proteins"/>
    <property type="match status" value="1"/>
</dbReference>
<dbReference type="InterPro" id="IPR017981">
    <property type="entry name" value="GPCR_2-like_7TM"/>
</dbReference>
<dbReference type="PANTHER" id="PTHR12011">
    <property type="entry name" value="ADHESION G-PROTEIN COUPLED RECEPTOR"/>
    <property type="match status" value="1"/>
</dbReference>
<proteinExistence type="predicted"/>
<feature type="domain" description="GAIN-B" evidence="8">
    <location>
        <begin position="316"/>
        <end position="485"/>
    </location>
</feature>
<feature type="compositionally biased region" description="Low complexity" evidence="6">
    <location>
        <begin position="771"/>
        <end position="795"/>
    </location>
</feature>
<dbReference type="PROSITE" id="PS50261">
    <property type="entry name" value="G_PROTEIN_RECEP_F2_4"/>
    <property type="match status" value="1"/>
</dbReference>
<dbReference type="EMBL" id="CAEY01000277">
    <property type="status" value="NOT_ANNOTATED_CDS"/>
    <property type="molecule type" value="Genomic_DNA"/>
</dbReference>
<dbReference type="EnsemblMetazoa" id="tetur16g01400.1">
    <property type="protein sequence ID" value="tetur16g01400.1"/>
    <property type="gene ID" value="tetur16g01400"/>
</dbReference>
<dbReference type="Pfam" id="PF00002">
    <property type="entry name" value="7tm_2"/>
    <property type="match status" value="1"/>
</dbReference>